<name>A0A2S9YVB8_9BACT</name>
<dbReference type="EMBL" id="PVNL01000031">
    <property type="protein sequence ID" value="PRQ08989.1"/>
    <property type="molecule type" value="Genomic_DNA"/>
</dbReference>
<proteinExistence type="predicted"/>
<dbReference type="OrthoDB" id="341285at2"/>
<accession>A0A2S9YVB8</accession>
<feature type="region of interest" description="Disordered" evidence="1">
    <location>
        <begin position="186"/>
        <end position="208"/>
    </location>
</feature>
<dbReference type="AlphaFoldDB" id="A0A2S9YVB8"/>
<sequence length="336" mass="36597">MLTPTRRTICLTAALLSASLSCSDTKPPPVTDEVTTPTAAPVDSALLAELLGESVEVEGERVTADAILVRLAFEPLIRGTGPASLQLVQSQGYRLSGVSEREPLWLLGLREGDVLTLVDGAPIIAREHELRSQWAARPTDVAITYLRGDQTHVLRLQIRPGAAWKSASSTTRDRAERLAERREVVLERHTDDDSEPEPELELSQSLRCAASRDESDSDLGRCELERSAFEDLLSNPSSLARSMRVVPSVSDGQTDGFKLYGIRSRSLPGLLGLKNGDRVTAINGHALTSLDSALETYTKLRDASELVISLVRKDQRHRLTITLVDAFSDPPEAASD</sequence>
<dbReference type="Gene3D" id="2.30.42.10">
    <property type="match status" value="2"/>
</dbReference>
<protein>
    <submittedName>
        <fullName evidence="3">Uncharacterized protein</fullName>
    </submittedName>
</protein>
<gene>
    <name evidence="3" type="ORF">ENSA7_12600</name>
</gene>
<reference evidence="3 4" key="1">
    <citation type="submission" date="2018-03" db="EMBL/GenBank/DDBJ databases">
        <title>Draft Genome Sequences of the Obligatory Marine Myxobacteria Enhygromyxa salina SWB007.</title>
        <authorList>
            <person name="Poehlein A."/>
            <person name="Moghaddam J.A."/>
            <person name="Harms H."/>
            <person name="Alanjari M."/>
            <person name="Koenig G.M."/>
            <person name="Daniel R."/>
            <person name="Schaeberle T.F."/>
        </authorList>
    </citation>
    <scope>NUCLEOTIDE SEQUENCE [LARGE SCALE GENOMIC DNA]</scope>
    <source>
        <strain evidence="3 4">SWB007</strain>
    </source>
</reference>
<keyword evidence="2" id="KW-0732">Signal</keyword>
<comment type="caution">
    <text evidence="3">The sequence shown here is derived from an EMBL/GenBank/DDBJ whole genome shotgun (WGS) entry which is preliminary data.</text>
</comment>
<feature type="chain" id="PRO_5015671755" evidence="2">
    <location>
        <begin position="24"/>
        <end position="336"/>
    </location>
</feature>
<organism evidence="3 4">
    <name type="scientific">Enhygromyxa salina</name>
    <dbReference type="NCBI Taxonomy" id="215803"/>
    <lineage>
        <taxon>Bacteria</taxon>
        <taxon>Pseudomonadati</taxon>
        <taxon>Myxococcota</taxon>
        <taxon>Polyangia</taxon>
        <taxon>Nannocystales</taxon>
        <taxon>Nannocystaceae</taxon>
        <taxon>Enhygromyxa</taxon>
    </lineage>
</organism>
<dbReference type="RefSeq" id="WP_106088308.1">
    <property type="nucleotide sequence ID" value="NZ_PVNL01000031.1"/>
</dbReference>
<evidence type="ECO:0000256" key="1">
    <source>
        <dbReference type="SAM" id="MobiDB-lite"/>
    </source>
</evidence>
<feature type="signal peptide" evidence="2">
    <location>
        <begin position="1"/>
        <end position="23"/>
    </location>
</feature>
<dbReference type="SUPFAM" id="SSF50156">
    <property type="entry name" value="PDZ domain-like"/>
    <property type="match status" value="2"/>
</dbReference>
<dbReference type="Proteomes" id="UP000238823">
    <property type="component" value="Unassembled WGS sequence"/>
</dbReference>
<dbReference type="PROSITE" id="PS51257">
    <property type="entry name" value="PROKAR_LIPOPROTEIN"/>
    <property type="match status" value="1"/>
</dbReference>
<evidence type="ECO:0000256" key="2">
    <source>
        <dbReference type="SAM" id="SignalP"/>
    </source>
</evidence>
<evidence type="ECO:0000313" key="3">
    <source>
        <dbReference type="EMBL" id="PRQ08989.1"/>
    </source>
</evidence>
<evidence type="ECO:0000313" key="4">
    <source>
        <dbReference type="Proteomes" id="UP000238823"/>
    </source>
</evidence>
<dbReference type="InterPro" id="IPR036034">
    <property type="entry name" value="PDZ_sf"/>
</dbReference>